<organism evidence="1 2">
    <name type="scientific">uncultured phage cr272_1</name>
    <dbReference type="NCBI Taxonomy" id="2772094"/>
    <lineage>
        <taxon>Viruses</taxon>
        <taxon>Duplodnaviria</taxon>
        <taxon>Heunggongvirae</taxon>
        <taxon>Uroviricota</taxon>
        <taxon>Caudoviricetes</taxon>
        <taxon>Crassvirales</taxon>
        <taxon>Suoliviridae</taxon>
        <taxon>Oafivirinae</taxon>
        <taxon>Buhlduvirus</taxon>
        <taxon>Buhlduvirus porcinus</taxon>
    </lineage>
</organism>
<dbReference type="KEGG" id="vg:65131948"/>
<accession>A0A7M1RTL4</accession>
<reference evidence="1 2" key="1">
    <citation type="submission" date="2020-07" db="EMBL/GenBank/DDBJ databases">
        <title>Taxonomic proposal: Crassvirales, a new order of highly abundant and diverse bacterial viruses.</title>
        <authorList>
            <person name="Shkoporov A.N."/>
            <person name="Stockdale S.R."/>
            <person name="Guerin E."/>
            <person name="Ross R.P."/>
            <person name="Hill C."/>
        </authorList>
    </citation>
    <scope>NUCLEOTIDE SEQUENCE [LARGE SCALE GENOMIC DNA]</scope>
</reference>
<dbReference type="RefSeq" id="YP_010113425.1">
    <property type="nucleotide sequence ID" value="NC_055903.1"/>
</dbReference>
<dbReference type="Proteomes" id="UP000594103">
    <property type="component" value="Segment"/>
</dbReference>
<proteinExistence type="predicted"/>
<name>A0A7M1RTL4_9CAUD</name>
<keyword evidence="2" id="KW-1185">Reference proteome</keyword>
<sequence length="151" mass="17369">MAEKTKNNKTQEVVVNEENVVEQVKAGNLLKDKNVSAALDEIEKEQDEARKREAKDAIMCAKYINTKELINLRARRAEEKITKAALAKSKDLLDQLLGGKITPSEYKNLRKDAAKEKADAMSKADDELTKNMNELRRSYTGQWQYRCEWDY</sequence>
<evidence type="ECO:0000313" key="1">
    <source>
        <dbReference type="EMBL" id="QOR57785.1"/>
    </source>
</evidence>
<dbReference type="GeneID" id="65131948"/>
<protein>
    <submittedName>
        <fullName evidence="1">Uncharacterized protein</fullName>
    </submittedName>
</protein>
<dbReference type="EMBL" id="MT774410">
    <property type="protein sequence ID" value="QOR57785.1"/>
    <property type="molecule type" value="Genomic_DNA"/>
</dbReference>
<evidence type="ECO:0000313" key="2">
    <source>
        <dbReference type="Proteomes" id="UP000594103"/>
    </source>
</evidence>